<evidence type="ECO:0000313" key="2">
    <source>
        <dbReference type="EMBL" id="SFQ24646.1"/>
    </source>
</evidence>
<dbReference type="RefSeq" id="WP_025747482.1">
    <property type="nucleotide sequence ID" value="NZ_FOXR01000020.1"/>
</dbReference>
<evidence type="ECO:0000313" key="3">
    <source>
        <dbReference type="Proteomes" id="UP000198577"/>
    </source>
</evidence>
<dbReference type="PROSITE" id="PS51257">
    <property type="entry name" value="PROKAR_LIPOPROTEIN"/>
    <property type="match status" value="1"/>
</dbReference>
<accession>A0A1I5WYK5</accession>
<dbReference type="EMBL" id="FOXR01000020">
    <property type="protein sequence ID" value="SFQ24646.1"/>
    <property type="molecule type" value="Genomic_DNA"/>
</dbReference>
<dbReference type="OrthoDB" id="2833606at2"/>
<dbReference type="AlphaFoldDB" id="A0A1I5WYK5"/>
<sequence>MREHYKKLSPGMRIGLCLVLIFILLTSCSGSNHISASEATPPDTPSDGENSGDIIGTNHLNESAKTAENDNGEPYYYAKEDDKIGFWDFNMAYDLCQSALTDYYYAARNNSDINLDLYISNENLKAYTERKIKVEQSIRKKANVTSLIDDVSCGVYEVNYIDNAVIYFKIGARIDSGVGYSAEPTEFLVGNQDGRLVILDWYTNGLDSIDVVVRGEAQVIDNPDIWNDNDWVQGIFDKLEKLEDKYGA</sequence>
<evidence type="ECO:0000256" key="1">
    <source>
        <dbReference type="SAM" id="MobiDB-lite"/>
    </source>
</evidence>
<proteinExistence type="predicted"/>
<name>A0A1I5WYK5_9FIRM</name>
<feature type="region of interest" description="Disordered" evidence="1">
    <location>
        <begin position="35"/>
        <end position="67"/>
    </location>
</feature>
<organism evidence="2 3">
    <name type="scientific">Caldicoprobacter faecalis</name>
    <dbReference type="NCBI Taxonomy" id="937334"/>
    <lineage>
        <taxon>Bacteria</taxon>
        <taxon>Bacillati</taxon>
        <taxon>Bacillota</taxon>
        <taxon>Clostridia</taxon>
        <taxon>Caldicoprobacterales</taxon>
        <taxon>Caldicoprobacteraceae</taxon>
        <taxon>Caldicoprobacter</taxon>
    </lineage>
</organism>
<dbReference type="Proteomes" id="UP000198577">
    <property type="component" value="Unassembled WGS sequence"/>
</dbReference>
<evidence type="ECO:0008006" key="4">
    <source>
        <dbReference type="Google" id="ProtNLM"/>
    </source>
</evidence>
<reference evidence="2 3" key="1">
    <citation type="submission" date="2016-10" db="EMBL/GenBank/DDBJ databases">
        <authorList>
            <person name="de Groot N.N."/>
        </authorList>
    </citation>
    <scope>NUCLEOTIDE SEQUENCE [LARGE SCALE GENOMIC DNA]</scope>
    <source>
        <strain evidence="2 3">DSM 20678</strain>
    </source>
</reference>
<protein>
    <recommendedName>
        <fullName evidence="4">Lipoprotein</fullName>
    </recommendedName>
</protein>
<dbReference type="STRING" id="937334.SAMN05444406_12022"/>
<gene>
    <name evidence="2" type="ORF">SAMN05444406_12022</name>
</gene>
<keyword evidence="3" id="KW-1185">Reference proteome</keyword>